<dbReference type="AlphaFoldDB" id="A0A5M9K8X8"/>
<gene>
    <name evidence="1" type="ORF">EYC84_006915</name>
</gene>
<sequence length="83" mass="9880">MKKICLRDSRERICSRQYPQTIRISSPLHFDTIQFKFNSVPPDTTQHNTTQHNTAQYTIAQHDITFGRVCRDHRIMKDYSINQ</sequence>
<dbReference type="Proteomes" id="UP000322873">
    <property type="component" value="Unassembled WGS sequence"/>
</dbReference>
<name>A0A5M9K8X8_MONFR</name>
<protein>
    <submittedName>
        <fullName evidence="1">Uncharacterized protein</fullName>
    </submittedName>
</protein>
<comment type="caution">
    <text evidence="1">The sequence shown here is derived from an EMBL/GenBank/DDBJ whole genome shotgun (WGS) entry which is preliminary data.</text>
</comment>
<keyword evidence="2" id="KW-1185">Reference proteome</keyword>
<accession>A0A5M9K8X8</accession>
<proteinExistence type="predicted"/>
<organism evidence="1 2">
    <name type="scientific">Monilinia fructicola</name>
    <name type="common">Brown rot fungus</name>
    <name type="synonym">Ciboria fructicola</name>
    <dbReference type="NCBI Taxonomy" id="38448"/>
    <lineage>
        <taxon>Eukaryota</taxon>
        <taxon>Fungi</taxon>
        <taxon>Dikarya</taxon>
        <taxon>Ascomycota</taxon>
        <taxon>Pezizomycotina</taxon>
        <taxon>Leotiomycetes</taxon>
        <taxon>Helotiales</taxon>
        <taxon>Sclerotiniaceae</taxon>
        <taxon>Monilinia</taxon>
    </lineage>
</organism>
<evidence type="ECO:0000313" key="1">
    <source>
        <dbReference type="EMBL" id="KAA8576873.1"/>
    </source>
</evidence>
<evidence type="ECO:0000313" key="2">
    <source>
        <dbReference type="Proteomes" id="UP000322873"/>
    </source>
</evidence>
<dbReference type="EMBL" id="VICG01000001">
    <property type="protein sequence ID" value="KAA8576873.1"/>
    <property type="molecule type" value="Genomic_DNA"/>
</dbReference>
<reference evidence="1 2" key="1">
    <citation type="submission" date="2019-06" db="EMBL/GenBank/DDBJ databases">
        <title>Genome Sequence of the Brown Rot Fungal Pathogen Monilinia fructicola.</title>
        <authorList>
            <person name="De Miccolis Angelini R.M."/>
            <person name="Landi L."/>
            <person name="Abate D."/>
            <person name="Pollastro S."/>
            <person name="Romanazzi G."/>
            <person name="Faretra F."/>
        </authorList>
    </citation>
    <scope>NUCLEOTIDE SEQUENCE [LARGE SCALE GENOMIC DNA]</scope>
    <source>
        <strain evidence="1 2">Mfrc123</strain>
    </source>
</reference>